<dbReference type="SUPFAM" id="SSF49785">
    <property type="entry name" value="Galactose-binding domain-like"/>
    <property type="match status" value="1"/>
</dbReference>
<dbReference type="EC" id="3.2.1.23" evidence="4"/>
<dbReference type="Gene3D" id="2.70.98.10">
    <property type="match status" value="1"/>
</dbReference>
<dbReference type="Gene3D" id="2.60.120.260">
    <property type="entry name" value="Galactose-binding domain-like"/>
    <property type="match status" value="1"/>
</dbReference>
<dbReference type="SUPFAM" id="SSF51445">
    <property type="entry name" value="(Trans)glycosidases"/>
    <property type="match status" value="1"/>
</dbReference>
<sequence>MSAVVSDQQKMKALYEEHDHVPAVMEDHRINGINKEPPRPPAFPFTSTYLAIINDIKKASNYLSLNGLWRFNNSINPASRPKNFYQEHYDISDWDTIQVPGNWEAQGFDKAIYIDERFPFTTHWPEVPRDYNPVGSYRRNFHLDDSWSGKEIFLQLAGARTATFIWINGLRVGYTQNAKCPAEFNITPYIKQGDNIIALEIYRWSNASYVEKQDMLDMSGLEREVFIYATAKTRIYDFHCQPEVNESFTQGTINVSVDLHHYDDRTEELALSLQILNDAYNLTPVVEDRITFHKNGASQQFKFTGIIDTPRLWSAETPNLYTLLLTLTNKAGDILEATSHKIGFRQINIVNGQLTVNGNAIKIKGVNRHELHPTLGHVATEENMLTDIRLMKEHNINAVRTSHFPCHPRWYQLCDEYGLYVVDEANIESHPLALKPETQIGDTESWLPAHLDRVQAMVERDKNHPCVIIWSMGNEAGTGLIFETLYQWIKDKDSSRPVQYEPAGEKPYSDIVCPMYPTLERLEHFAQQNHDRPMIMIEYAHAMGNSVGILNDYWNIIDRYPTLQGGFIWEWMDHALELTNERGQKYWGYGKDYHPDKPSDGNFMNDGLVAADRKPHPHMTEVKKVYQPVRFHAVDHVAGRFAIENRYDFISLENLDIQYHITADGKEIAHGSLGAFPVLPGKRQDIQLPPGKFAFEEGKEYILTLSAVTLHDEPVIGENYELAWEQFSLTSRTQYQPVCQDHHAALKIATTAEAISITGEDFALTFSQTTGMMTHFYVAGKNLIQSGLEPNFWRGLTDNDLGAKVYDWAAVWKNAGQARVLSAFKIEQPSQHVVAITTSFSLPTVACHYLLKYTIYANGDVLVESDFIPEHPSQGIIPRMGMRLIMPAEFSYIQWFGRGPGETYCDRKGAKVGIYGGTTWEQFHAYPRPQESGNKTDVRWVRLLNQQGFGLEALAEEQLLNTSAWPFAADELDFIADTTSDSASGLTPLSRKHGVDVQPGDITTWNIDLAQMGTGGQNSWGSLPPEKYQLPIQHYHYAYYLRPVRP</sequence>
<dbReference type="InterPro" id="IPR006103">
    <property type="entry name" value="Glyco_hydro_2_cat"/>
</dbReference>
<evidence type="ECO:0000256" key="7">
    <source>
        <dbReference type="ARBA" id="ARBA00023053"/>
    </source>
</evidence>
<dbReference type="InterPro" id="IPR006102">
    <property type="entry name" value="Ig-like_GH2"/>
</dbReference>
<protein>
    <recommendedName>
        <fullName evidence="5">Beta-galactosidase</fullName>
        <ecNumber evidence="4">3.2.1.23</ecNumber>
    </recommendedName>
    <alternativeName>
        <fullName evidence="9">Lactase</fullName>
    </alternativeName>
</protein>
<dbReference type="InterPro" id="IPR008979">
    <property type="entry name" value="Galactose-bd-like_sf"/>
</dbReference>
<dbReference type="SUPFAM" id="SSF49303">
    <property type="entry name" value="beta-Galactosidase/glucuronidase domain"/>
    <property type="match status" value="2"/>
</dbReference>
<dbReference type="Pfam" id="PF16353">
    <property type="entry name" value="LacZ_4"/>
    <property type="match status" value="1"/>
</dbReference>
<dbReference type="Pfam" id="PF02836">
    <property type="entry name" value="Glyco_hydro_2_C"/>
    <property type="match status" value="1"/>
</dbReference>
<dbReference type="AlphaFoldDB" id="A0A379QJL8"/>
<evidence type="ECO:0000256" key="9">
    <source>
        <dbReference type="ARBA" id="ARBA00032230"/>
    </source>
</evidence>
<dbReference type="InterPro" id="IPR013783">
    <property type="entry name" value="Ig-like_fold"/>
</dbReference>
<dbReference type="InterPro" id="IPR006104">
    <property type="entry name" value="Glyco_hydro_2_N"/>
</dbReference>
<dbReference type="Proteomes" id="UP000254597">
    <property type="component" value="Unassembled WGS sequence"/>
</dbReference>
<evidence type="ECO:0000256" key="4">
    <source>
        <dbReference type="ARBA" id="ARBA00012756"/>
    </source>
</evidence>
<dbReference type="InterPro" id="IPR011013">
    <property type="entry name" value="Gal_mutarotase_sf_dom"/>
</dbReference>
<dbReference type="InterPro" id="IPR006101">
    <property type="entry name" value="Glyco_hydro_2"/>
</dbReference>
<gene>
    <name evidence="11" type="primary">lacZ</name>
    <name evidence="11" type="ORF">NCTC10252_00907</name>
</gene>
<keyword evidence="7" id="KW-0915">Sodium</keyword>
<dbReference type="GO" id="GO:0005990">
    <property type="term" value="P:lactose catabolic process"/>
    <property type="evidence" value="ECO:0007669"/>
    <property type="project" value="TreeGrafter"/>
</dbReference>
<evidence type="ECO:0000256" key="2">
    <source>
        <dbReference type="ARBA" id="ARBA00001959"/>
    </source>
</evidence>
<evidence type="ECO:0000256" key="8">
    <source>
        <dbReference type="ARBA" id="ARBA00023295"/>
    </source>
</evidence>
<comment type="cofactor">
    <cofactor evidence="2">
        <name>Na(+)</name>
        <dbReference type="ChEBI" id="CHEBI:29101"/>
    </cofactor>
</comment>
<dbReference type="SMART" id="SM01038">
    <property type="entry name" value="Bgal_small_N"/>
    <property type="match status" value="1"/>
</dbReference>
<dbReference type="InterPro" id="IPR050347">
    <property type="entry name" value="Bact_Beta-galactosidase"/>
</dbReference>
<dbReference type="PANTHER" id="PTHR46323">
    <property type="entry name" value="BETA-GALACTOSIDASE"/>
    <property type="match status" value="1"/>
</dbReference>
<evidence type="ECO:0000256" key="1">
    <source>
        <dbReference type="ARBA" id="ARBA00001412"/>
    </source>
</evidence>
<dbReference type="GO" id="GO:0004565">
    <property type="term" value="F:beta-galactosidase activity"/>
    <property type="evidence" value="ECO:0007669"/>
    <property type="project" value="UniProtKB-EC"/>
</dbReference>
<evidence type="ECO:0000256" key="6">
    <source>
        <dbReference type="ARBA" id="ARBA00022801"/>
    </source>
</evidence>
<accession>A0A379QJL8</accession>
<dbReference type="SUPFAM" id="SSF74650">
    <property type="entry name" value="Galactose mutarotase-like"/>
    <property type="match status" value="1"/>
</dbReference>
<dbReference type="GO" id="GO:0009341">
    <property type="term" value="C:beta-galactosidase complex"/>
    <property type="evidence" value="ECO:0007669"/>
    <property type="project" value="InterPro"/>
</dbReference>
<keyword evidence="6 11" id="KW-0378">Hydrolase</keyword>
<reference evidence="11 12" key="1">
    <citation type="submission" date="2018-06" db="EMBL/GenBank/DDBJ databases">
        <authorList>
            <consortium name="Pathogen Informatics"/>
            <person name="Doyle S."/>
        </authorList>
    </citation>
    <scope>NUCLEOTIDE SEQUENCE [LARGE SCALE GENOMIC DNA]</scope>
    <source>
        <strain evidence="11 12">NCTC10252</strain>
    </source>
</reference>
<dbReference type="Gene3D" id="3.20.20.80">
    <property type="entry name" value="Glycosidases"/>
    <property type="match status" value="1"/>
</dbReference>
<feature type="domain" description="Beta galactosidase small chain/" evidence="10">
    <location>
        <begin position="756"/>
        <end position="1042"/>
    </location>
</feature>
<evidence type="ECO:0000313" key="12">
    <source>
        <dbReference type="Proteomes" id="UP000254597"/>
    </source>
</evidence>
<dbReference type="InterPro" id="IPR023232">
    <property type="entry name" value="Glyco_hydro_2_AS"/>
</dbReference>
<dbReference type="InterPro" id="IPR036156">
    <property type="entry name" value="Beta-gal/glucu_dom_sf"/>
</dbReference>
<dbReference type="EMBL" id="UGWP01000004">
    <property type="protein sequence ID" value="SUF55704.1"/>
    <property type="molecule type" value="Genomic_DNA"/>
</dbReference>
<dbReference type="GO" id="GO:0030246">
    <property type="term" value="F:carbohydrate binding"/>
    <property type="evidence" value="ECO:0007669"/>
    <property type="project" value="InterPro"/>
</dbReference>
<comment type="catalytic activity">
    <reaction evidence="1">
        <text>Hydrolysis of terminal non-reducing beta-D-galactose residues in beta-D-galactosides.</text>
        <dbReference type="EC" id="3.2.1.23"/>
    </reaction>
</comment>
<dbReference type="PRINTS" id="PR00132">
    <property type="entry name" value="GLHYDRLASE2"/>
</dbReference>
<proteinExistence type="inferred from homology"/>
<dbReference type="PANTHER" id="PTHR46323:SF2">
    <property type="entry name" value="BETA-GALACTOSIDASE"/>
    <property type="match status" value="1"/>
</dbReference>
<dbReference type="InterPro" id="IPR017853">
    <property type="entry name" value="GH"/>
</dbReference>
<dbReference type="FunFam" id="3.20.20.80:FF:000018">
    <property type="entry name" value="Beta-galactosidase"/>
    <property type="match status" value="1"/>
</dbReference>
<evidence type="ECO:0000256" key="3">
    <source>
        <dbReference type="ARBA" id="ARBA00007401"/>
    </source>
</evidence>
<dbReference type="Pfam" id="PF02837">
    <property type="entry name" value="Glyco_hydro_2_N"/>
    <property type="match status" value="1"/>
</dbReference>
<comment type="similarity">
    <text evidence="3">Belongs to the glycosyl hydrolase 2 family.</text>
</comment>
<dbReference type="PROSITE" id="PS00608">
    <property type="entry name" value="GLYCOSYL_HYDROL_F2_2"/>
    <property type="match status" value="1"/>
</dbReference>
<keyword evidence="8 11" id="KW-0326">Glycosidase</keyword>
<dbReference type="Pfam" id="PF02929">
    <property type="entry name" value="Bgal_small_N"/>
    <property type="match status" value="1"/>
</dbReference>
<evidence type="ECO:0000259" key="10">
    <source>
        <dbReference type="SMART" id="SM01038"/>
    </source>
</evidence>
<organism evidence="11 12">
    <name type="scientific">Salmonella enterica</name>
    <name type="common">Salmonella choleraesuis</name>
    <dbReference type="NCBI Taxonomy" id="28901"/>
    <lineage>
        <taxon>Bacteria</taxon>
        <taxon>Pseudomonadati</taxon>
        <taxon>Pseudomonadota</taxon>
        <taxon>Gammaproteobacteria</taxon>
        <taxon>Enterobacterales</taxon>
        <taxon>Enterobacteriaceae</taxon>
        <taxon>Salmonella</taxon>
    </lineage>
</organism>
<name>A0A379QJL8_SALER</name>
<dbReference type="Gene3D" id="2.60.40.10">
    <property type="entry name" value="Immunoglobulins"/>
    <property type="match status" value="2"/>
</dbReference>
<evidence type="ECO:0000256" key="5">
    <source>
        <dbReference type="ARBA" id="ARBA00013303"/>
    </source>
</evidence>
<evidence type="ECO:0000313" key="11">
    <source>
        <dbReference type="EMBL" id="SUF55704.1"/>
    </source>
</evidence>
<dbReference type="InterPro" id="IPR014718">
    <property type="entry name" value="GH-type_carb-bd"/>
</dbReference>
<dbReference type="InterPro" id="IPR032312">
    <property type="entry name" value="LacZ_4"/>
</dbReference>
<dbReference type="Pfam" id="PF00703">
    <property type="entry name" value="Glyco_hydro_2"/>
    <property type="match status" value="1"/>
</dbReference>
<dbReference type="InterPro" id="IPR004199">
    <property type="entry name" value="B-gal_small/dom_5"/>
</dbReference>